<dbReference type="Proteomes" id="UP000813444">
    <property type="component" value="Unassembled WGS sequence"/>
</dbReference>
<evidence type="ECO:0000256" key="6">
    <source>
        <dbReference type="ARBA" id="ARBA00023180"/>
    </source>
</evidence>
<accession>A0A8K0WSA1</accession>
<dbReference type="InterPro" id="IPR046936">
    <property type="entry name" value="BIM1-like"/>
</dbReference>
<feature type="chain" id="PRO_5035461101" description="Copper acquisition factor BIM1-like domain-containing protein" evidence="10">
    <location>
        <begin position="21"/>
        <end position="285"/>
    </location>
</feature>
<evidence type="ECO:0000313" key="13">
    <source>
        <dbReference type="Proteomes" id="UP000813444"/>
    </source>
</evidence>
<dbReference type="Pfam" id="PF20238">
    <property type="entry name" value="BIM1-like_dom"/>
    <property type="match status" value="1"/>
</dbReference>
<keyword evidence="6" id="KW-0325">Glycoprotein</keyword>
<dbReference type="EMBL" id="JAGPNK010000007">
    <property type="protein sequence ID" value="KAH7318282.1"/>
    <property type="molecule type" value="Genomic_DNA"/>
</dbReference>
<keyword evidence="13" id="KW-1185">Reference proteome</keyword>
<evidence type="ECO:0000256" key="10">
    <source>
        <dbReference type="SAM" id="SignalP"/>
    </source>
</evidence>
<name>A0A8K0WSA1_9HYPO</name>
<evidence type="ECO:0000256" key="9">
    <source>
        <dbReference type="SAM" id="Phobius"/>
    </source>
</evidence>
<proteinExistence type="predicted"/>
<dbReference type="PANTHER" id="PTHR34992">
    <property type="entry name" value="HYPHAL ANASTAMOSIS-7 PROTEIN"/>
    <property type="match status" value="1"/>
</dbReference>
<organism evidence="12 13">
    <name type="scientific">Stachybotrys elegans</name>
    <dbReference type="NCBI Taxonomy" id="80388"/>
    <lineage>
        <taxon>Eukaryota</taxon>
        <taxon>Fungi</taxon>
        <taxon>Dikarya</taxon>
        <taxon>Ascomycota</taxon>
        <taxon>Pezizomycotina</taxon>
        <taxon>Sordariomycetes</taxon>
        <taxon>Hypocreomycetidae</taxon>
        <taxon>Hypocreales</taxon>
        <taxon>Stachybotryaceae</taxon>
        <taxon>Stachybotrys</taxon>
    </lineage>
</organism>
<comment type="caution">
    <text evidence="12">The sequence shown here is derived from an EMBL/GenBank/DDBJ whole genome shotgun (WGS) entry which is preliminary data.</text>
</comment>
<evidence type="ECO:0000256" key="8">
    <source>
        <dbReference type="SAM" id="MobiDB-lite"/>
    </source>
</evidence>
<keyword evidence="9" id="KW-0812">Transmembrane</keyword>
<keyword evidence="2" id="KW-1003">Cell membrane</keyword>
<keyword evidence="3" id="KW-0336">GPI-anchor</keyword>
<keyword evidence="7" id="KW-0449">Lipoprotein</keyword>
<dbReference type="GO" id="GO:0098552">
    <property type="term" value="C:side of membrane"/>
    <property type="evidence" value="ECO:0007669"/>
    <property type="project" value="UniProtKB-KW"/>
</dbReference>
<feature type="domain" description="Copper acquisition factor BIM1-like" evidence="11">
    <location>
        <begin position="28"/>
        <end position="173"/>
    </location>
</feature>
<feature type="transmembrane region" description="Helical" evidence="9">
    <location>
        <begin position="222"/>
        <end position="245"/>
    </location>
</feature>
<keyword evidence="5 9" id="KW-0472">Membrane</keyword>
<evidence type="ECO:0000256" key="4">
    <source>
        <dbReference type="ARBA" id="ARBA00022729"/>
    </source>
</evidence>
<gene>
    <name evidence="12" type="ORF">B0I35DRAFT_478801</name>
</gene>
<dbReference type="OrthoDB" id="2587363at2759"/>
<feature type="compositionally biased region" description="Polar residues" evidence="8">
    <location>
        <begin position="274"/>
        <end position="285"/>
    </location>
</feature>
<dbReference type="InterPro" id="IPR046530">
    <property type="entry name" value="BIM1-like_dom"/>
</dbReference>
<keyword evidence="9" id="KW-1133">Transmembrane helix</keyword>
<reference evidence="12" key="1">
    <citation type="journal article" date="2021" name="Nat. Commun.">
        <title>Genetic determinants of endophytism in the Arabidopsis root mycobiome.</title>
        <authorList>
            <person name="Mesny F."/>
            <person name="Miyauchi S."/>
            <person name="Thiergart T."/>
            <person name="Pickel B."/>
            <person name="Atanasova L."/>
            <person name="Karlsson M."/>
            <person name="Huettel B."/>
            <person name="Barry K.W."/>
            <person name="Haridas S."/>
            <person name="Chen C."/>
            <person name="Bauer D."/>
            <person name="Andreopoulos W."/>
            <person name="Pangilinan J."/>
            <person name="LaButti K."/>
            <person name="Riley R."/>
            <person name="Lipzen A."/>
            <person name="Clum A."/>
            <person name="Drula E."/>
            <person name="Henrissat B."/>
            <person name="Kohler A."/>
            <person name="Grigoriev I.V."/>
            <person name="Martin F.M."/>
            <person name="Hacquard S."/>
        </authorList>
    </citation>
    <scope>NUCLEOTIDE SEQUENCE</scope>
    <source>
        <strain evidence="12">MPI-CAGE-CH-0235</strain>
    </source>
</reference>
<dbReference type="CDD" id="cd12087">
    <property type="entry name" value="TM_EGFR-like"/>
    <property type="match status" value="1"/>
</dbReference>
<keyword evidence="4 10" id="KW-0732">Signal</keyword>
<feature type="region of interest" description="Disordered" evidence="8">
    <location>
        <begin position="258"/>
        <end position="285"/>
    </location>
</feature>
<evidence type="ECO:0000259" key="11">
    <source>
        <dbReference type="Pfam" id="PF20238"/>
    </source>
</evidence>
<dbReference type="CDD" id="cd21176">
    <property type="entry name" value="LPMO_auxiliary-like"/>
    <property type="match status" value="1"/>
</dbReference>
<evidence type="ECO:0000256" key="3">
    <source>
        <dbReference type="ARBA" id="ARBA00022622"/>
    </source>
</evidence>
<evidence type="ECO:0000313" key="12">
    <source>
        <dbReference type="EMBL" id="KAH7318282.1"/>
    </source>
</evidence>
<dbReference type="GO" id="GO:0005886">
    <property type="term" value="C:plasma membrane"/>
    <property type="evidence" value="ECO:0007669"/>
    <property type="project" value="UniProtKB-SubCell"/>
</dbReference>
<evidence type="ECO:0000256" key="2">
    <source>
        <dbReference type="ARBA" id="ARBA00022475"/>
    </source>
</evidence>
<evidence type="ECO:0000256" key="7">
    <source>
        <dbReference type="ARBA" id="ARBA00023288"/>
    </source>
</evidence>
<evidence type="ECO:0000256" key="1">
    <source>
        <dbReference type="ARBA" id="ARBA00004609"/>
    </source>
</evidence>
<comment type="subcellular location">
    <subcellularLocation>
        <location evidence="1">Cell membrane</location>
        <topology evidence="1">Lipid-anchor</topology>
        <topology evidence="1">GPI-anchor</topology>
    </subcellularLocation>
</comment>
<feature type="signal peptide" evidence="10">
    <location>
        <begin position="1"/>
        <end position="20"/>
    </location>
</feature>
<feature type="compositionally biased region" description="Gly residues" evidence="8">
    <location>
        <begin position="204"/>
        <end position="214"/>
    </location>
</feature>
<feature type="region of interest" description="Disordered" evidence="8">
    <location>
        <begin position="173"/>
        <end position="215"/>
    </location>
</feature>
<evidence type="ECO:0000256" key="5">
    <source>
        <dbReference type="ARBA" id="ARBA00023136"/>
    </source>
</evidence>
<dbReference type="AlphaFoldDB" id="A0A8K0WSA1"/>
<protein>
    <recommendedName>
        <fullName evidence="11">Copper acquisition factor BIM1-like domain-containing protein</fullName>
    </recommendedName>
</protein>
<sequence>MASLKHLVMGVAYAAVHVSAQGTADDIGPAAFMWPEDRVWSGDADNHGPCGSVAEPHNRTEFPMQNGQVALVAQDDSYDVILSIAYNNDPQSNSDFETLISARAMRELDPGHTCLDIPDAPSSVSPGDLATLQIQYIAQFDNPNNETFYACADIVWVQLADFDGSVPCFNATEPDAGNPDWYHDGDFPSDNDDDDEEDSPDGSSGSGSSGGSSSGSGLSRGAIAGIAVGSIAGVGLIAGAAFYIYRRRQQRLLALRQQHSSRGVSWEAQPGKKSASSDSVRMQNL</sequence>
<dbReference type="PANTHER" id="PTHR34992:SF5">
    <property type="entry name" value="ANCHORED PROTEIN, PUTATIVE (AFU_ORTHOLOGUE AFUA_6G02800)-RELATED"/>
    <property type="match status" value="1"/>
</dbReference>
<feature type="compositionally biased region" description="Acidic residues" evidence="8">
    <location>
        <begin position="187"/>
        <end position="200"/>
    </location>
</feature>